<dbReference type="Proteomes" id="UP001163846">
    <property type="component" value="Unassembled WGS sequence"/>
</dbReference>
<feature type="region of interest" description="Disordered" evidence="2">
    <location>
        <begin position="353"/>
        <end position="374"/>
    </location>
</feature>
<dbReference type="InterPro" id="IPR036291">
    <property type="entry name" value="NAD(P)-bd_dom_sf"/>
</dbReference>
<accession>A0AA38PCW4</accession>
<keyword evidence="5" id="KW-1185">Reference proteome</keyword>
<keyword evidence="1" id="KW-0560">Oxidoreductase</keyword>
<dbReference type="EMBL" id="MU806083">
    <property type="protein sequence ID" value="KAJ3840343.1"/>
    <property type="molecule type" value="Genomic_DNA"/>
</dbReference>
<dbReference type="SUPFAM" id="SSF51735">
    <property type="entry name" value="NAD(P)-binding Rossmann-fold domains"/>
    <property type="match status" value="1"/>
</dbReference>
<organism evidence="4 5">
    <name type="scientific">Lentinula raphanica</name>
    <dbReference type="NCBI Taxonomy" id="153919"/>
    <lineage>
        <taxon>Eukaryota</taxon>
        <taxon>Fungi</taxon>
        <taxon>Dikarya</taxon>
        <taxon>Basidiomycota</taxon>
        <taxon>Agaricomycotina</taxon>
        <taxon>Agaricomycetes</taxon>
        <taxon>Agaricomycetidae</taxon>
        <taxon>Agaricales</taxon>
        <taxon>Marasmiineae</taxon>
        <taxon>Omphalotaceae</taxon>
        <taxon>Lentinula</taxon>
    </lineage>
</organism>
<dbReference type="GO" id="GO:0016491">
    <property type="term" value="F:oxidoreductase activity"/>
    <property type="evidence" value="ECO:0007669"/>
    <property type="project" value="UniProtKB-KW"/>
</dbReference>
<name>A0AA38PCW4_9AGAR</name>
<gene>
    <name evidence="4" type="ORF">F5878DRAFT_659505</name>
</gene>
<dbReference type="AlphaFoldDB" id="A0AA38PCW4"/>
<reference evidence="4" key="1">
    <citation type="submission" date="2022-08" db="EMBL/GenBank/DDBJ databases">
        <authorList>
            <consortium name="DOE Joint Genome Institute"/>
            <person name="Min B."/>
            <person name="Riley R."/>
            <person name="Sierra-Patev S."/>
            <person name="Naranjo-Ortiz M."/>
            <person name="Looney B."/>
            <person name="Konkel Z."/>
            <person name="Slot J.C."/>
            <person name="Sakamoto Y."/>
            <person name="Steenwyk J.L."/>
            <person name="Rokas A."/>
            <person name="Carro J."/>
            <person name="Camarero S."/>
            <person name="Ferreira P."/>
            <person name="Molpeceres G."/>
            <person name="Ruiz-Duenas F.J."/>
            <person name="Serrano A."/>
            <person name="Henrissat B."/>
            <person name="Drula E."/>
            <person name="Hughes K.W."/>
            <person name="Mata J.L."/>
            <person name="Ishikawa N.K."/>
            <person name="Vargas-Isla R."/>
            <person name="Ushijima S."/>
            <person name="Smith C.A."/>
            <person name="Ahrendt S."/>
            <person name="Andreopoulos W."/>
            <person name="He G."/>
            <person name="Labutti K."/>
            <person name="Lipzen A."/>
            <person name="Ng V."/>
            <person name="Sandor L."/>
            <person name="Barry K."/>
            <person name="Martinez A.T."/>
            <person name="Xiao Y."/>
            <person name="Gibbons J.G."/>
            <person name="Terashima K."/>
            <person name="Hibbett D.S."/>
            <person name="Grigoriev I.V."/>
        </authorList>
    </citation>
    <scope>NUCLEOTIDE SEQUENCE</scope>
    <source>
        <strain evidence="4">TFB9207</strain>
    </source>
</reference>
<dbReference type="Gene3D" id="3.40.50.720">
    <property type="entry name" value="NAD(P)-binding Rossmann-like Domain"/>
    <property type="match status" value="1"/>
</dbReference>
<sequence>MVLNILEILGTKYFPTQYTVHIVALIAAIFALRAYSQGRATNRERDLHARTILITGGLTPFTLTLIHELATRGAHIIALSPHPIDSPRVSLIIDALRTTTSNEHIYAEQCDLLSPASIQLFCKRFLTGEVKRLDALLFTHEYPHIGSLRRLRSKSKVEEDTQREKLSLASFLLTTLLLPSLLTAPTERDIRIINVVNRFYAAASSPSFSSTLYHPIQTSETPAIKSIFLAEGLRSLRTIILTRHLQRILDALPAAHIPKTDSQSTAIPVVNPDSQKSNIVAVTVSPGISRADTVARILNADWTSSSGYSTLGTLLYLLFLPLLQITTKSSVAAVQSVLHALFLPTPFKLLSQQTPKTQTQSPSQGGTNDSLIDRSFTDSPEEVLKPGALYAECAVVKLRVPSPPLEEQNEDGDEKKETQEKGKGKTKEKGKTKALDRETMDLPDDGELGGELAGRRVWEAYEAALAAWEKENMTLEELEKEAKDAAEQQAVKVEGVSSGSD</sequence>
<keyword evidence="3" id="KW-0472">Membrane</keyword>
<feature type="region of interest" description="Disordered" evidence="2">
    <location>
        <begin position="401"/>
        <end position="450"/>
    </location>
</feature>
<evidence type="ECO:0000256" key="3">
    <source>
        <dbReference type="SAM" id="Phobius"/>
    </source>
</evidence>
<evidence type="ECO:0008006" key="6">
    <source>
        <dbReference type="Google" id="ProtNLM"/>
    </source>
</evidence>
<evidence type="ECO:0000256" key="2">
    <source>
        <dbReference type="SAM" id="MobiDB-lite"/>
    </source>
</evidence>
<protein>
    <recommendedName>
        <fullName evidence="6">Ketoreductase (KR) domain-containing protein</fullName>
    </recommendedName>
</protein>
<dbReference type="PANTHER" id="PTHR43157">
    <property type="entry name" value="PHOSPHATIDYLINOSITOL-GLYCAN BIOSYNTHESIS CLASS F PROTEIN-RELATED"/>
    <property type="match status" value="1"/>
</dbReference>
<feature type="compositionally biased region" description="Basic and acidic residues" evidence="2">
    <location>
        <begin position="413"/>
        <end position="440"/>
    </location>
</feature>
<dbReference type="PANTHER" id="PTHR43157:SF31">
    <property type="entry name" value="PHOSPHATIDYLINOSITOL-GLYCAN BIOSYNTHESIS CLASS F PROTEIN"/>
    <property type="match status" value="1"/>
</dbReference>
<feature type="compositionally biased region" description="Low complexity" evidence="2">
    <location>
        <begin position="353"/>
        <end position="364"/>
    </location>
</feature>
<evidence type="ECO:0000313" key="5">
    <source>
        <dbReference type="Proteomes" id="UP001163846"/>
    </source>
</evidence>
<comment type="caution">
    <text evidence="4">The sequence shown here is derived from an EMBL/GenBank/DDBJ whole genome shotgun (WGS) entry which is preliminary data.</text>
</comment>
<evidence type="ECO:0000313" key="4">
    <source>
        <dbReference type="EMBL" id="KAJ3840343.1"/>
    </source>
</evidence>
<keyword evidence="3" id="KW-0812">Transmembrane</keyword>
<proteinExistence type="predicted"/>
<evidence type="ECO:0000256" key="1">
    <source>
        <dbReference type="ARBA" id="ARBA00023002"/>
    </source>
</evidence>
<keyword evidence="3" id="KW-1133">Transmembrane helix</keyword>
<feature type="region of interest" description="Disordered" evidence="2">
    <location>
        <begin position="478"/>
        <end position="501"/>
    </location>
</feature>
<feature type="transmembrane region" description="Helical" evidence="3">
    <location>
        <begin position="18"/>
        <end position="35"/>
    </location>
</feature>